<feature type="non-terminal residue" evidence="1">
    <location>
        <position position="109"/>
    </location>
</feature>
<comment type="caution">
    <text evidence="1">The sequence shown here is derived from an EMBL/GenBank/DDBJ whole genome shotgun (WGS) entry which is preliminary data.</text>
</comment>
<dbReference type="Proteomes" id="UP001162501">
    <property type="component" value="Unassembled WGS sequence"/>
</dbReference>
<protein>
    <submittedName>
        <fullName evidence="1">Uncharacterized protein</fullName>
    </submittedName>
</protein>
<proteinExistence type="predicted"/>
<evidence type="ECO:0000313" key="1">
    <source>
        <dbReference type="EMBL" id="CAM9184496.1"/>
    </source>
</evidence>
<organism evidence="1 2">
    <name type="scientific">Rangifer tarandus platyrhynchus</name>
    <name type="common">Svalbard reindeer</name>
    <dbReference type="NCBI Taxonomy" id="3082113"/>
    <lineage>
        <taxon>Eukaryota</taxon>
        <taxon>Metazoa</taxon>
        <taxon>Chordata</taxon>
        <taxon>Craniata</taxon>
        <taxon>Vertebrata</taxon>
        <taxon>Euteleostomi</taxon>
        <taxon>Mammalia</taxon>
        <taxon>Eutheria</taxon>
        <taxon>Laurasiatheria</taxon>
        <taxon>Artiodactyla</taxon>
        <taxon>Ruminantia</taxon>
        <taxon>Pecora</taxon>
        <taxon>Cervidae</taxon>
        <taxon>Odocoileinae</taxon>
        <taxon>Rangifer</taxon>
    </lineage>
</organism>
<gene>
    <name evidence="1" type="ORF">MRATA1EN22A_LOCUS29560</name>
</gene>
<reference evidence="1" key="1">
    <citation type="submission" date="2025-03" db="EMBL/GenBank/DDBJ databases">
        <authorList>
            <consortium name="ELIXIR-Norway"/>
            <consortium name="Elixir Norway"/>
        </authorList>
    </citation>
    <scope>NUCLEOTIDE SEQUENCE</scope>
</reference>
<dbReference type="EMBL" id="CATOBB020000752">
    <property type="protein sequence ID" value="CAM9184496.1"/>
    <property type="molecule type" value="Genomic_DNA"/>
</dbReference>
<sequence length="109" mass="12026">MTRVVHRQREPVSAKGNNAYGCSTPCVARNPAKHVVAPLTKRDYYVSRDRTSPSFFSATYVSSSHLRPPSHAWQELAGGARETTASAVKTGGRNLSESIFHPAWSQLKR</sequence>
<evidence type="ECO:0000313" key="2">
    <source>
        <dbReference type="Proteomes" id="UP001162501"/>
    </source>
</evidence>
<accession>A0ACB1KG78</accession>
<name>A0ACB1KG78_RANTA</name>